<dbReference type="EMBL" id="JAHHUM010002776">
    <property type="protein sequence ID" value="KAK5600819.1"/>
    <property type="molecule type" value="Genomic_DNA"/>
</dbReference>
<organism evidence="2 3">
    <name type="scientific">Crenichthys baileyi</name>
    <name type="common">White River springfish</name>
    <dbReference type="NCBI Taxonomy" id="28760"/>
    <lineage>
        <taxon>Eukaryota</taxon>
        <taxon>Metazoa</taxon>
        <taxon>Chordata</taxon>
        <taxon>Craniata</taxon>
        <taxon>Vertebrata</taxon>
        <taxon>Euteleostomi</taxon>
        <taxon>Actinopterygii</taxon>
        <taxon>Neopterygii</taxon>
        <taxon>Teleostei</taxon>
        <taxon>Neoteleostei</taxon>
        <taxon>Acanthomorphata</taxon>
        <taxon>Ovalentaria</taxon>
        <taxon>Atherinomorphae</taxon>
        <taxon>Cyprinodontiformes</taxon>
        <taxon>Goodeidae</taxon>
        <taxon>Crenichthys</taxon>
    </lineage>
</organism>
<evidence type="ECO:0000313" key="3">
    <source>
        <dbReference type="Proteomes" id="UP001311232"/>
    </source>
</evidence>
<accession>A0AAV9QX04</accession>
<reference evidence="2 3" key="1">
    <citation type="submission" date="2021-06" db="EMBL/GenBank/DDBJ databases">
        <authorList>
            <person name="Palmer J.M."/>
        </authorList>
    </citation>
    <scope>NUCLEOTIDE SEQUENCE [LARGE SCALE GENOMIC DNA]</scope>
    <source>
        <strain evidence="2 3">MEX-2019</strain>
        <tissue evidence="2">Muscle</tissue>
    </source>
</reference>
<feature type="compositionally biased region" description="Pro residues" evidence="1">
    <location>
        <begin position="124"/>
        <end position="138"/>
    </location>
</feature>
<evidence type="ECO:0000313" key="2">
    <source>
        <dbReference type="EMBL" id="KAK5600819.1"/>
    </source>
</evidence>
<dbReference type="AlphaFoldDB" id="A0AAV9QX04"/>
<keyword evidence="3" id="KW-1185">Reference proteome</keyword>
<feature type="region of interest" description="Disordered" evidence="1">
    <location>
        <begin position="1"/>
        <end position="171"/>
    </location>
</feature>
<feature type="compositionally biased region" description="Basic and acidic residues" evidence="1">
    <location>
        <begin position="35"/>
        <end position="45"/>
    </location>
</feature>
<evidence type="ECO:0000256" key="1">
    <source>
        <dbReference type="SAM" id="MobiDB-lite"/>
    </source>
</evidence>
<feature type="compositionally biased region" description="Basic and acidic residues" evidence="1">
    <location>
        <begin position="52"/>
        <end position="61"/>
    </location>
</feature>
<feature type="compositionally biased region" description="Polar residues" evidence="1">
    <location>
        <begin position="161"/>
        <end position="171"/>
    </location>
</feature>
<dbReference type="Proteomes" id="UP001311232">
    <property type="component" value="Unassembled WGS sequence"/>
</dbReference>
<proteinExistence type="predicted"/>
<name>A0AAV9QX04_9TELE</name>
<protein>
    <submittedName>
        <fullName evidence="2">Uncharacterized protein</fullName>
    </submittedName>
</protein>
<gene>
    <name evidence="2" type="ORF">CRENBAI_009373</name>
</gene>
<comment type="caution">
    <text evidence="2">The sequence shown here is derived from an EMBL/GenBank/DDBJ whole genome shotgun (WGS) entry which is preliminary data.</text>
</comment>
<sequence length="171" mass="18842">MYSCGSKMSVRSHRPAPLDAGQIQRRSELQTSKGPTEHRNPRRTTEGPWCRVPEHARDKNPGDIPVRTQAPLGPRNPEPQAHPRPAQEQPGTRPVTSVHQHRLPKSIACSHQMLPPRATNAPPQLVPQPPTPDPPQRPQPRGAPIATNPDTPPQPPQCPTGRSQRCPTPTR</sequence>